<proteinExistence type="predicted"/>
<dbReference type="PANTHER" id="PTHR16128">
    <property type="entry name" value="FAD/NAD(P)-BINDING OXIDOREDUCTASE FAMILY PROTEIN"/>
    <property type="match status" value="1"/>
</dbReference>
<sequence length="324" mass="36489">MKKPVVVIGAGISGVMAASIVKENGIDNLIVLDKSRSVGGRMATRRIDKGKVDHGAQFLTVRTEIFKSYVEKWEDQNLVSTWFGDPYPRYKGNEGMNSIVKELAEQLPVQLHTKVVSVKQEKDHYLLLTDKGEKIEAQGVILTAPAPQSLDMIQHLEIGEYEKQQLEAIHFNPCFVLLITLNQSSQLPESGYLIDELPDGIERIVDHQKKGISSSPTICVYSTGEWAKKHYELTEEEIRKTLLEKIKGIISDEHIIDIQLKRWRYSEAITTISEPFLDLKLEKPFLVAGDAFLTKNDPSDRTRIESAFLSGVAAGQEMVNRLKE</sequence>
<name>A0A5C6VXN3_9BACI</name>
<dbReference type="InterPro" id="IPR036188">
    <property type="entry name" value="FAD/NAD-bd_sf"/>
</dbReference>
<dbReference type="EMBL" id="VOQF01000012">
    <property type="protein sequence ID" value="TXC89324.1"/>
    <property type="molecule type" value="Genomic_DNA"/>
</dbReference>
<dbReference type="SUPFAM" id="SSF51905">
    <property type="entry name" value="FAD/NAD(P)-binding domain"/>
    <property type="match status" value="1"/>
</dbReference>
<dbReference type="Pfam" id="PF01593">
    <property type="entry name" value="Amino_oxidase"/>
    <property type="match status" value="1"/>
</dbReference>
<evidence type="ECO:0000313" key="2">
    <source>
        <dbReference type="EMBL" id="TXC89324.1"/>
    </source>
</evidence>
<feature type="domain" description="Amine oxidase" evidence="1">
    <location>
        <begin position="84"/>
        <end position="317"/>
    </location>
</feature>
<dbReference type="OrthoDB" id="5792777at2"/>
<protein>
    <recommendedName>
        <fullName evidence="1">Amine oxidase domain-containing protein</fullName>
    </recommendedName>
</protein>
<dbReference type="InterPro" id="IPR002937">
    <property type="entry name" value="Amino_oxidase"/>
</dbReference>
<dbReference type="RefSeq" id="WP_146949990.1">
    <property type="nucleotide sequence ID" value="NZ_VOQF01000012.1"/>
</dbReference>
<dbReference type="PANTHER" id="PTHR16128:SF5">
    <property type="entry name" value="FAD_NAD(P)-BINDING OXIDOREDUCTASE FAMILY PROTEIN"/>
    <property type="match status" value="1"/>
</dbReference>
<keyword evidence="3" id="KW-1185">Reference proteome</keyword>
<comment type="caution">
    <text evidence="2">The sequence shown here is derived from an EMBL/GenBank/DDBJ whole genome shotgun (WGS) entry which is preliminary data.</text>
</comment>
<organism evidence="2 3">
    <name type="scientific">Metabacillus litoralis</name>
    <dbReference type="NCBI Taxonomy" id="152268"/>
    <lineage>
        <taxon>Bacteria</taxon>
        <taxon>Bacillati</taxon>
        <taxon>Bacillota</taxon>
        <taxon>Bacilli</taxon>
        <taxon>Bacillales</taxon>
        <taxon>Bacillaceae</taxon>
        <taxon>Metabacillus</taxon>
    </lineage>
</organism>
<dbReference type="AlphaFoldDB" id="A0A5C6VXN3"/>
<dbReference type="GO" id="GO:0016491">
    <property type="term" value="F:oxidoreductase activity"/>
    <property type="evidence" value="ECO:0007669"/>
    <property type="project" value="InterPro"/>
</dbReference>
<accession>A0A5C6VXN3</accession>
<evidence type="ECO:0000259" key="1">
    <source>
        <dbReference type="Pfam" id="PF01593"/>
    </source>
</evidence>
<evidence type="ECO:0000313" key="3">
    <source>
        <dbReference type="Proteomes" id="UP000321363"/>
    </source>
</evidence>
<dbReference type="Pfam" id="PF13450">
    <property type="entry name" value="NAD_binding_8"/>
    <property type="match status" value="1"/>
</dbReference>
<reference evidence="2 3" key="1">
    <citation type="journal article" date="2005" name="Int. J. Syst. Evol. Microbiol.">
        <title>Bacillus litoralis sp. nov., isolated from a tidal flat of the Yellow Sea in Korea.</title>
        <authorList>
            <person name="Yoon J.H."/>
            <person name="Oh T.K."/>
        </authorList>
    </citation>
    <scope>NUCLEOTIDE SEQUENCE [LARGE SCALE GENOMIC DNA]</scope>
    <source>
        <strain evidence="2 3">SW-211</strain>
    </source>
</reference>
<gene>
    <name evidence="2" type="ORF">FS935_17775</name>
</gene>
<dbReference type="Gene3D" id="3.90.660.10">
    <property type="match status" value="1"/>
</dbReference>
<dbReference type="Gene3D" id="3.50.50.60">
    <property type="entry name" value="FAD/NAD(P)-binding domain"/>
    <property type="match status" value="1"/>
</dbReference>
<dbReference type="Proteomes" id="UP000321363">
    <property type="component" value="Unassembled WGS sequence"/>
</dbReference>